<dbReference type="AlphaFoldDB" id="A0A9P0JY68"/>
<dbReference type="Proteomes" id="UP001152888">
    <property type="component" value="Unassembled WGS sequence"/>
</dbReference>
<sequence length="75" mass="8910">MEIGVLPVLRPSTVICGSYGKQKTPHWYDLYFHYRYTNNSKFISWGALQFCFSVDFLIGRVQKGPKYPHRLHIFR</sequence>
<accession>A0A9P0JY68</accession>
<comment type="caution">
    <text evidence="1">The sequence shown here is derived from an EMBL/GenBank/DDBJ whole genome shotgun (WGS) entry which is preliminary data.</text>
</comment>
<evidence type="ECO:0000313" key="1">
    <source>
        <dbReference type="EMBL" id="CAH1962662.1"/>
    </source>
</evidence>
<gene>
    <name evidence="1" type="ORF">ACAOBT_LOCUS4785</name>
</gene>
<keyword evidence="2" id="KW-1185">Reference proteome</keyword>
<proteinExistence type="predicted"/>
<name>A0A9P0JY68_ACAOB</name>
<protein>
    <submittedName>
        <fullName evidence="1">Uncharacterized protein</fullName>
    </submittedName>
</protein>
<reference evidence="1" key="1">
    <citation type="submission" date="2022-03" db="EMBL/GenBank/DDBJ databases">
        <authorList>
            <person name="Sayadi A."/>
        </authorList>
    </citation>
    <scope>NUCLEOTIDE SEQUENCE</scope>
</reference>
<organism evidence="1 2">
    <name type="scientific">Acanthoscelides obtectus</name>
    <name type="common">Bean weevil</name>
    <name type="synonym">Bruchus obtectus</name>
    <dbReference type="NCBI Taxonomy" id="200917"/>
    <lineage>
        <taxon>Eukaryota</taxon>
        <taxon>Metazoa</taxon>
        <taxon>Ecdysozoa</taxon>
        <taxon>Arthropoda</taxon>
        <taxon>Hexapoda</taxon>
        <taxon>Insecta</taxon>
        <taxon>Pterygota</taxon>
        <taxon>Neoptera</taxon>
        <taxon>Endopterygota</taxon>
        <taxon>Coleoptera</taxon>
        <taxon>Polyphaga</taxon>
        <taxon>Cucujiformia</taxon>
        <taxon>Chrysomeloidea</taxon>
        <taxon>Chrysomelidae</taxon>
        <taxon>Bruchinae</taxon>
        <taxon>Bruchini</taxon>
        <taxon>Acanthoscelides</taxon>
    </lineage>
</organism>
<dbReference type="OrthoDB" id="6657888at2759"/>
<dbReference type="EMBL" id="CAKOFQ010006703">
    <property type="protein sequence ID" value="CAH1962662.1"/>
    <property type="molecule type" value="Genomic_DNA"/>
</dbReference>
<evidence type="ECO:0000313" key="2">
    <source>
        <dbReference type="Proteomes" id="UP001152888"/>
    </source>
</evidence>